<proteinExistence type="predicted"/>
<dbReference type="AlphaFoldDB" id="A0A7Y7BAC6"/>
<reference evidence="2 3" key="1">
    <citation type="submission" date="2020-04" db="EMBL/GenBank/DDBJ databases">
        <title>Draft Genome Sequence of Streptomyces morookaense DSM 40503, an 8-azaguanine-producing strain.</title>
        <authorList>
            <person name="Qi J."/>
            <person name="Gao J.-M."/>
        </authorList>
    </citation>
    <scope>NUCLEOTIDE SEQUENCE [LARGE SCALE GENOMIC DNA]</scope>
    <source>
        <strain evidence="2 3">DSM 40503</strain>
    </source>
</reference>
<name>A0A7Y7BAC6_STRMO</name>
<dbReference type="RefSeq" id="WP_171086764.1">
    <property type="nucleotide sequence ID" value="NZ_BNBU01000009.1"/>
</dbReference>
<keyword evidence="3" id="KW-1185">Reference proteome</keyword>
<sequence length="71" mass="7605">MKASRIPDAPIFKTWRRSTYSGSENGACVEVADCFQGAIPVRDSKVPHGPVLVLRSEAWSAFLAGIKAGSI</sequence>
<protein>
    <submittedName>
        <fullName evidence="2">DUF397 domain-containing protein</fullName>
    </submittedName>
</protein>
<dbReference type="EMBL" id="JABBXF010000090">
    <property type="protein sequence ID" value="NVK81744.1"/>
    <property type="molecule type" value="Genomic_DNA"/>
</dbReference>
<dbReference type="InterPro" id="IPR007278">
    <property type="entry name" value="DUF397"/>
</dbReference>
<evidence type="ECO:0000259" key="1">
    <source>
        <dbReference type="Pfam" id="PF04149"/>
    </source>
</evidence>
<gene>
    <name evidence="2" type="ORF">HG542_29445</name>
</gene>
<comment type="caution">
    <text evidence="2">The sequence shown here is derived from an EMBL/GenBank/DDBJ whole genome shotgun (WGS) entry which is preliminary data.</text>
</comment>
<evidence type="ECO:0000313" key="3">
    <source>
        <dbReference type="Proteomes" id="UP000587462"/>
    </source>
</evidence>
<dbReference type="Pfam" id="PF04149">
    <property type="entry name" value="DUF397"/>
    <property type="match status" value="1"/>
</dbReference>
<feature type="domain" description="DUF397" evidence="1">
    <location>
        <begin position="14"/>
        <end position="67"/>
    </location>
</feature>
<evidence type="ECO:0000313" key="2">
    <source>
        <dbReference type="EMBL" id="NVK81744.1"/>
    </source>
</evidence>
<organism evidence="2 3">
    <name type="scientific">Streptomyces morookaense</name>
    <name type="common">Streptoverticillium morookaense</name>
    <dbReference type="NCBI Taxonomy" id="1970"/>
    <lineage>
        <taxon>Bacteria</taxon>
        <taxon>Bacillati</taxon>
        <taxon>Actinomycetota</taxon>
        <taxon>Actinomycetes</taxon>
        <taxon>Kitasatosporales</taxon>
        <taxon>Streptomycetaceae</taxon>
        <taxon>Streptomyces</taxon>
    </lineage>
</organism>
<dbReference type="Proteomes" id="UP000587462">
    <property type="component" value="Unassembled WGS sequence"/>
</dbReference>
<accession>A0A7Y7BAC6</accession>